<keyword evidence="2" id="KW-1185">Reference proteome</keyword>
<gene>
    <name evidence="1" type="ORF">BCR24_11430</name>
</gene>
<proteinExistence type="predicted"/>
<reference evidence="2" key="1">
    <citation type="submission" date="2016-09" db="EMBL/GenBank/DDBJ databases">
        <authorList>
            <person name="Gulvik C.A."/>
        </authorList>
    </citation>
    <scope>NUCLEOTIDE SEQUENCE [LARGE SCALE GENOMIC DNA]</scope>
    <source>
        <strain evidence="2">LMG 26676</strain>
    </source>
</reference>
<dbReference type="AlphaFoldDB" id="A0A1E5HEU8"/>
<evidence type="ECO:0000313" key="2">
    <source>
        <dbReference type="Proteomes" id="UP000094469"/>
    </source>
</evidence>
<dbReference type="STRING" id="1131292.BCR24_11430"/>
<name>A0A1E5HEU8_9ENTE</name>
<sequence length="131" mass="15210">MTISSQVFLDLLKLYEQVNEKNGNKIDLTAFKIDNDVAEGEKSIVYDLKEDVIDDIIDELKNMKEIMTELNSIDVTKSMEELNYMYKFKLNMVKLIGIYSSLSSDFDDLYEFHSKFLQSFPEGPKNDSELL</sequence>
<protein>
    <submittedName>
        <fullName evidence="1">Uncharacterized protein</fullName>
    </submittedName>
</protein>
<dbReference type="RefSeq" id="WP_069639114.1">
    <property type="nucleotide sequence ID" value="NZ_JAFBEZ010000001.1"/>
</dbReference>
<evidence type="ECO:0000313" key="1">
    <source>
        <dbReference type="EMBL" id="OEG23376.1"/>
    </source>
</evidence>
<dbReference type="Proteomes" id="UP000094469">
    <property type="component" value="Unassembled WGS sequence"/>
</dbReference>
<dbReference type="EMBL" id="MIKC01000004">
    <property type="protein sequence ID" value="OEG23376.1"/>
    <property type="molecule type" value="Genomic_DNA"/>
</dbReference>
<comment type="caution">
    <text evidence="1">The sequence shown here is derived from an EMBL/GenBank/DDBJ whole genome shotgun (WGS) entry which is preliminary data.</text>
</comment>
<dbReference type="OrthoDB" id="2339761at2"/>
<organism evidence="1 2">
    <name type="scientific">Enterococcus ureilyticus</name>
    <dbReference type="NCBI Taxonomy" id="1131292"/>
    <lineage>
        <taxon>Bacteria</taxon>
        <taxon>Bacillati</taxon>
        <taxon>Bacillota</taxon>
        <taxon>Bacilli</taxon>
        <taxon>Lactobacillales</taxon>
        <taxon>Enterococcaceae</taxon>
        <taxon>Enterococcus</taxon>
    </lineage>
</organism>
<accession>A0A1E5HEU8</accession>